<evidence type="ECO:0000313" key="6">
    <source>
        <dbReference type="Proteomes" id="UP000663868"/>
    </source>
</evidence>
<dbReference type="InterPro" id="IPR029058">
    <property type="entry name" value="AB_hydrolase_fold"/>
</dbReference>
<feature type="non-terminal residue" evidence="5">
    <location>
        <position position="1"/>
    </location>
</feature>
<evidence type="ECO:0000256" key="1">
    <source>
        <dbReference type="ARBA" id="ARBA00022737"/>
    </source>
</evidence>
<dbReference type="Gene3D" id="3.40.50.1820">
    <property type="entry name" value="alpha/beta hydrolase"/>
    <property type="match status" value="1"/>
</dbReference>
<dbReference type="InterPro" id="IPR036116">
    <property type="entry name" value="FN3_sf"/>
</dbReference>
<gene>
    <name evidence="5" type="ORF">KXQ929_LOCUS36188</name>
</gene>
<dbReference type="InterPro" id="IPR007110">
    <property type="entry name" value="Ig-like_dom"/>
</dbReference>
<dbReference type="Gene3D" id="2.60.40.10">
    <property type="entry name" value="Immunoglobulins"/>
    <property type="match status" value="4"/>
</dbReference>
<dbReference type="SUPFAM" id="SSF49265">
    <property type="entry name" value="Fibronectin type III"/>
    <property type="match status" value="2"/>
</dbReference>
<dbReference type="InterPro" id="IPR003961">
    <property type="entry name" value="FN3_dom"/>
</dbReference>
<sequence>MTSQQWFDDSFSTQPIWWHYVTITVPKVIRRSKTAFLMIDGGSNNNSPPTGDITTELAVISGSITASVRQIPNQNIRFLSDPTNSFRNEDSLIAWTWKKFMDTNGSDPRVLLRFPMTKAVVRAMDTVQQFLEQERLVVPQEFVIGGASKRGWTAWTAAAVDNKRVVAAIPIVMDLLNLRPNMMSHYRSLGGWTFAFNDYYAMNITRYMNNPNFDKLAQMVDPYSYFDRYTKTKIFQLQGAGDEFFLPDCEDFFWNDLQKATGGSYLRRVPNTGHNIAGYEDSLISFYLSIADKEILPSMKWTRTVNGTHGVIRAVIDFGAGQPKPTAVTAYQARTGDTLKRDFRQAKLSQSGNVVGTGVVWANAAVQIEAQTGTTTTVAIAVSIPSNGYWIATFIQATFPGRDATTLSLTTESLILPNTYPVSECNDEECYAKLVRIEHTSESITLQWARPQIDGGNPVRGYLIEKKEKETDRWIPVNREPVAGTEYIVPGLVDGKEYEFRVAAVNRAGPREYAKTEGPIQARPPDIAPHAVGFSAFSPKEIIVRAGEDLKTTVPFVDSPAPQVTFAQNGDEIKPDGNNQVTVKDGIVELIVPKGKSSDTGLYSCTLKNHLGQETVQMKIIVVDKPGEWQKVSNFCRSPFYEVTGLNEGSEYKFRVSAENLYGESIPLECGKPIIAKNPFDAPQGPANVEVGKQTENSVTLKWDKPKNDGGSKVTAYQVEIRKPDSDIWEIANDYPIKGNEFTVDNLSTGKPYEFCVKAKKCR</sequence>
<dbReference type="SMART" id="SM00060">
    <property type="entry name" value="FN3"/>
    <property type="match status" value="3"/>
</dbReference>
<evidence type="ECO:0000313" key="5">
    <source>
        <dbReference type="EMBL" id="CAF4131160.1"/>
    </source>
</evidence>
<evidence type="ECO:0000259" key="3">
    <source>
        <dbReference type="PROSITE" id="PS50835"/>
    </source>
</evidence>
<feature type="domain" description="Fibronectin type-III" evidence="4">
    <location>
        <begin position="430"/>
        <end position="525"/>
    </location>
</feature>
<dbReference type="PROSITE" id="PS50835">
    <property type="entry name" value="IG_LIKE"/>
    <property type="match status" value="1"/>
</dbReference>
<dbReference type="Pfam" id="PF07679">
    <property type="entry name" value="I-set"/>
    <property type="match status" value="1"/>
</dbReference>
<dbReference type="PROSITE" id="PS50853">
    <property type="entry name" value="FN3"/>
    <property type="match status" value="2"/>
</dbReference>
<dbReference type="InterPro" id="IPR013783">
    <property type="entry name" value="Ig-like_fold"/>
</dbReference>
<dbReference type="FunFam" id="2.60.40.10:FF:000031">
    <property type="entry name" value="Myosin-binding protein C, slow type"/>
    <property type="match status" value="1"/>
</dbReference>
<dbReference type="PANTHER" id="PTHR31497">
    <property type="entry name" value="AUTOCRINE PROLIFERATION REPRESSOR PROTEIN A"/>
    <property type="match status" value="1"/>
</dbReference>
<dbReference type="PRINTS" id="PR00014">
    <property type="entry name" value="FNTYPEIII"/>
</dbReference>
<feature type="domain" description="Fibronectin type-III" evidence="4">
    <location>
        <begin position="685"/>
        <end position="763"/>
    </location>
</feature>
<dbReference type="Proteomes" id="UP000663868">
    <property type="component" value="Unassembled WGS sequence"/>
</dbReference>
<keyword evidence="1" id="KW-0677">Repeat</keyword>
<dbReference type="FunFam" id="2.60.40.10:FF:000160">
    <property type="entry name" value="Titin a"/>
    <property type="match status" value="1"/>
</dbReference>
<organism evidence="5 6">
    <name type="scientific">Adineta steineri</name>
    <dbReference type="NCBI Taxonomy" id="433720"/>
    <lineage>
        <taxon>Eukaryota</taxon>
        <taxon>Metazoa</taxon>
        <taxon>Spiralia</taxon>
        <taxon>Gnathifera</taxon>
        <taxon>Rotifera</taxon>
        <taxon>Eurotatoria</taxon>
        <taxon>Bdelloidea</taxon>
        <taxon>Adinetida</taxon>
        <taxon>Adinetidae</taxon>
        <taxon>Adineta</taxon>
    </lineage>
</organism>
<dbReference type="AlphaFoldDB" id="A0A819X211"/>
<dbReference type="EMBL" id="CAJOBB010005521">
    <property type="protein sequence ID" value="CAF4131160.1"/>
    <property type="molecule type" value="Genomic_DNA"/>
</dbReference>
<dbReference type="CDD" id="cd00063">
    <property type="entry name" value="FN3"/>
    <property type="match status" value="3"/>
</dbReference>
<proteinExistence type="predicted"/>
<dbReference type="PANTHER" id="PTHR31497:SF0">
    <property type="entry name" value="AUTOCRINE PROLIFERATION REPRESSOR PROTEIN A"/>
    <property type="match status" value="1"/>
</dbReference>
<name>A0A819X211_9BILA</name>
<dbReference type="Pfam" id="PF10142">
    <property type="entry name" value="PhoPQ_related"/>
    <property type="match status" value="1"/>
</dbReference>
<evidence type="ECO:0000256" key="2">
    <source>
        <dbReference type="ARBA" id="ARBA00023319"/>
    </source>
</evidence>
<dbReference type="InterPro" id="IPR013098">
    <property type="entry name" value="Ig_I-set"/>
</dbReference>
<evidence type="ECO:0000259" key="4">
    <source>
        <dbReference type="PROSITE" id="PS50853"/>
    </source>
</evidence>
<dbReference type="Pfam" id="PF00041">
    <property type="entry name" value="fn3"/>
    <property type="match status" value="2"/>
</dbReference>
<evidence type="ECO:0008006" key="7">
    <source>
        <dbReference type="Google" id="ProtNLM"/>
    </source>
</evidence>
<accession>A0A819X211</accession>
<dbReference type="SUPFAM" id="SSF48726">
    <property type="entry name" value="Immunoglobulin"/>
    <property type="match status" value="1"/>
</dbReference>
<dbReference type="InterPro" id="IPR036179">
    <property type="entry name" value="Ig-like_dom_sf"/>
</dbReference>
<reference evidence="5" key="1">
    <citation type="submission" date="2021-02" db="EMBL/GenBank/DDBJ databases">
        <authorList>
            <person name="Nowell W R."/>
        </authorList>
    </citation>
    <scope>NUCLEOTIDE SEQUENCE</scope>
</reference>
<protein>
    <recommendedName>
        <fullName evidence="7">Fibronectin type III domain protein</fullName>
    </recommendedName>
</protein>
<dbReference type="SUPFAM" id="SSF53474">
    <property type="entry name" value="alpha/beta-Hydrolases"/>
    <property type="match status" value="1"/>
</dbReference>
<dbReference type="InterPro" id="IPR009199">
    <property type="entry name" value="PhoPQ-act_pathogen-rel_PqaA"/>
</dbReference>
<keyword evidence="2" id="KW-0393">Immunoglobulin domain</keyword>
<comment type="caution">
    <text evidence="5">The sequence shown here is derived from an EMBL/GenBank/DDBJ whole genome shotgun (WGS) entry which is preliminary data.</text>
</comment>
<feature type="domain" description="Ig-like" evidence="3">
    <location>
        <begin position="525"/>
        <end position="621"/>
    </location>
</feature>